<dbReference type="NCBIfam" id="TIGR00624">
    <property type="entry name" value="tag"/>
    <property type="match status" value="1"/>
</dbReference>
<dbReference type="AlphaFoldDB" id="K4IF57"/>
<evidence type="ECO:0000313" key="3">
    <source>
        <dbReference type="Proteomes" id="UP000008514"/>
    </source>
</evidence>
<accession>K4IF57</accession>
<sequence>MAKVRCEWCIGQEIYEKYHDEEWGEPVYEDQHLYELLLLESFQAGLNWLTILKKREQFREAFDQFDYQKISKYTNEDVSRLLNNEKIIRHRGKIEASITNAKGFIKIQDEYDSFSKYIWKYVNKEPILNSFSKLNQVPSQTELSQNISEDLRKRGFKFLGPTTIYAFMQASGMVNDHLTYCFKHKKSV</sequence>
<dbReference type="eggNOG" id="COG2818">
    <property type="taxonomic scope" value="Bacteria"/>
</dbReference>
<feature type="binding site" evidence="1">
    <location>
        <position position="181"/>
    </location>
    <ligand>
        <name>Zn(2+)</name>
        <dbReference type="ChEBI" id="CHEBI:29105"/>
    </ligand>
</feature>
<reference evidence="2" key="2">
    <citation type="submission" date="2012-09" db="EMBL/GenBank/DDBJ databases">
        <title>The complete sequence of Psychroflexus torquis an extreme psychrophile from sea-ice that is stimulated by light.</title>
        <authorList>
            <person name="Feng S."/>
            <person name="Powell S.M."/>
            <person name="Bowman J.P."/>
        </authorList>
    </citation>
    <scope>NUCLEOTIDE SEQUENCE [LARGE SCALE GENOMIC DNA]</scope>
    <source>
        <strain evidence="2">ATCC 700755</strain>
    </source>
</reference>
<evidence type="ECO:0000256" key="1">
    <source>
        <dbReference type="PIRSR" id="PIRSR604597-1"/>
    </source>
</evidence>
<keyword evidence="1" id="KW-0862">Zinc</keyword>
<evidence type="ECO:0000313" key="2">
    <source>
        <dbReference type="EMBL" id="AFU69004.1"/>
    </source>
</evidence>
<dbReference type="InterPro" id="IPR005019">
    <property type="entry name" value="Adenine_glyco"/>
</dbReference>
<feature type="binding site" evidence="1">
    <location>
        <position position="177"/>
    </location>
    <ligand>
        <name>Zn(2+)</name>
        <dbReference type="ChEBI" id="CHEBI:29105"/>
    </ligand>
</feature>
<keyword evidence="3" id="KW-1185">Reference proteome</keyword>
<proteinExistence type="predicted"/>
<dbReference type="SUPFAM" id="SSF48150">
    <property type="entry name" value="DNA-glycosylase"/>
    <property type="match status" value="1"/>
</dbReference>
<dbReference type="GO" id="GO:0016853">
    <property type="term" value="F:isomerase activity"/>
    <property type="evidence" value="ECO:0007669"/>
    <property type="project" value="UniProtKB-KW"/>
</dbReference>
<dbReference type="Proteomes" id="UP000008514">
    <property type="component" value="Chromosome"/>
</dbReference>
<dbReference type="PANTHER" id="PTHR30037">
    <property type="entry name" value="DNA-3-METHYLADENINE GLYCOSYLASE 1"/>
    <property type="match status" value="1"/>
</dbReference>
<feature type="binding site" evidence="1">
    <location>
        <position position="6"/>
    </location>
    <ligand>
        <name>Zn(2+)</name>
        <dbReference type="ChEBI" id="CHEBI:29105"/>
    </ligand>
</feature>
<dbReference type="STRING" id="313595.P700755_002214"/>
<organism evidence="2 3">
    <name type="scientific">Psychroflexus torquis (strain ATCC 700755 / CIP 106069 / ACAM 623)</name>
    <dbReference type="NCBI Taxonomy" id="313595"/>
    <lineage>
        <taxon>Bacteria</taxon>
        <taxon>Pseudomonadati</taxon>
        <taxon>Bacteroidota</taxon>
        <taxon>Flavobacteriia</taxon>
        <taxon>Flavobacteriales</taxon>
        <taxon>Flavobacteriaceae</taxon>
        <taxon>Psychroflexus</taxon>
    </lineage>
</organism>
<dbReference type="HOGENOM" id="CLU_083758_1_0_10"/>
<feature type="binding site" evidence="1">
    <location>
        <position position="19"/>
    </location>
    <ligand>
        <name>Zn(2+)</name>
        <dbReference type="ChEBI" id="CHEBI:29105"/>
    </ligand>
</feature>
<dbReference type="GO" id="GO:0008725">
    <property type="term" value="F:DNA-3-methyladenine glycosylase activity"/>
    <property type="evidence" value="ECO:0007669"/>
    <property type="project" value="InterPro"/>
</dbReference>
<protein>
    <submittedName>
        <fullName evidence="2">Thiol-disulfide isomerase, TRX family</fullName>
    </submittedName>
</protein>
<gene>
    <name evidence="2" type="ordered locus">P700755_002214</name>
</gene>
<reference evidence="2" key="1">
    <citation type="submission" date="2006-03" db="EMBL/GenBank/DDBJ databases">
        <authorList>
            <person name="Bowman J."/>
            <person name="Ferriera S."/>
            <person name="Johnson J."/>
            <person name="Kravitz S."/>
            <person name="Halpern A."/>
            <person name="Remington K."/>
            <person name="Beeson K."/>
            <person name="Tran B."/>
            <person name="Rogers Y.-H."/>
            <person name="Friedman R."/>
            <person name="Venter J.C."/>
        </authorList>
    </citation>
    <scope>NUCLEOTIDE SEQUENCE [LARGE SCALE GENOMIC DNA]</scope>
    <source>
        <strain evidence="2">ATCC 700755</strain>
    </source>
</reference>
<dbReference type="GO" id="GO:0006284">
    <property type="term" value="P:base-excision repair"/>
    <property type="evidence" value="ECO:0007669"/>
    <property type="project" value="InterPro"/>
</dbReference>
<dbReference type="EMBL" id="CP003879">
    <property type="protein sequence ID" value="AFU69004.1"/>
    <property type="molecule type" value="Genomic_DNA"/>
</dbReference>
<keyword evidence="2" id="KW-0413">Isomerase</keyword>
<dbReference type="PANTHER" id="PTHR30037:SF4">
    <property type="entry name" value="DNA-3-METHYLADENINE GLYCOSYLASE I"/>
    <property type="match status" value="1"/>
</dbReference>
<dbReference type="GO" id="GO:0046872">
    <property type="term" value="F:metal ion binding"/>
    <property type="evidence" value="ECO:0007669"/>
    <property type="project" value="UniProtKB-KW"/>
</dbReference>
<dbReference type="Pfam" id="PF03352">
    <property type="entry name" value="Adenine_glyco"/>
    <property type="match status" value="1"/>
</dbReference>
<keyword evidence="1" id="KW-0479">Metal-binding</keyword>
<name>K4IF57_PSYTT</name>
<dbReference type="KEGG" id="ptq:P700755_002214"/>
<dbReference type="InterPro" id="IPR004597">
    <property type="entry name" value="Tag"/>
</dbReference>
<dbReference type="Gene3D" id="1.10.340.30">
    <property type="entry name" value="Hypothetical protein, domain 2"/>
    <property type="match status" value="1"/>
</dbReference>
<dbReference type="OrthoDB" id="9807664at2"/>
<dbReference type="RefSeq" id="WP_015024581.1">
    <property type="nucleotide sequence ID" value="NC_018721.1"/>
</dbReference>
<dbReference type="InterPro" id="IPR052891">
    <property type="entry name" value="DNA-3mA_glycosylase"/>
</dbReference>
<dbReference type="InterPro" id="IPR011257">
    <property type="entry name" value="DNA_glycosylase"/>
</dbReference>